<dbReference type="PROSITE" id="PS00214">
    <property type="entry name" value="FABP"/>
    <property type="match status" value="1"/>
</dbReference>
<dbReference type="STRING" id="471704.A0A195DCA0"/>
<dbReference type="InterPro" id="IPR000463">
    <property type="entry name" value="Fatty_acid-bd"/>
</dbReference>
<dbReference type="Proteomes" id="UP000078492">
    <property type="component" value="Unassembled WGS sequence"/>
</dbReference>
<proteinExistence type="predicted"/>
<dbReference type="AlphaFoldDB" id="A0A195DCA0"/>
<gene>
    <name evidence="2" type="ORF">ALC57_17121</name>
</gene>
<evidence type="ECO:0000259" key="1">
    <source>
        <dbReference type="PROSITE" id="PS00214"/>
    </source>
</evidence>
<organism evidence="2 3">
    <name type="scientific">Trachymyrmex cornetzi</name>
    <dbReference type="NCBI Taxonomy" id="471704"/>
    <lineage>
        <taxon>Eukaryota</taxon>
        <taxon>Metazoa</taxon>
        <taxon>Ecdysozoa</taxon>
        <taxon>Arthropoda</taxon>
        <taxon>Hexapoda</taxon>
        <taxon>Insecta</taxon>
        <taxon>Pterygota</taxon>
        <taxon>Neoptera</taxon>
        <taxon>Endopterygota</taxon>
        <taxon>Hymenoptera</taxon>
        <taxon>Apocrita</taxon>
        <taxon>Aculeata</taxon>
        <taxon>Formicoidea</taxon>
        <taxon>Formicidae</taxon>
        <taxon>Myrmicinae</taxon>
        <taxon>Trachymyrmex</taxon>
    </lineage>
</organism>
<feature type="domain" description="Cytosolic fatty-acid binding proteins" evidence="1">
    <location>
        <begin position="8"/>
        <end position="25"/>
    </location>
</feature>
<protein>
    <recommendedName>
        <fullName evidence="1">Cytosolic fatty-acid binding proteins domain-containing protein</fullName>
    </recommendedName>
</protein>
<reference evidence="2 3" key="1">
    <citation type="submission" date="2015-09" db="EMBL/GenBank/DDBJ databases">
        <title>Trachymyrmex cornetzi WGS genome.</title>
        <authorList>
            <person name="Nygaard S."/>
            <person name="Hu H."/>
            <person name="Boomsma J."/>
            <person name="Zhang G."/>
        </authorList>
    </citation>
    <scope>NUCLEOTIDE SEQUENCE [LARGE SCALE GENOMIC DNA]</scope>
    <source>
        <strain evidence="2">Tcor2-1</strain>
        <tissue evidence="2">Whole body</tissue>
    </source>
</reference>
<sequence length="107" mass="12504">MSSEFLGKRYKLFSSENFDEFMKALVSFSQSSVIDRTMSSEVLTGILGKRYKLQSSEKFDEYMKALEYRELDSRPLRKRSASQEISFEEFYQLADKYSFCHLTSSGV</sequence>
<dbReference type="GO" id="GO:0008289">
    <property type="term" value="F:lipid binding"/>
    <property type="evidence" value="ECO:0007669"/>
    <property type="project" value="InterPro"/>
</dbReference>
<accession>A0A195DCA0</accession>
<dbReference type="SUPFAM" id="SSF50814">
    <property type="entry name" value="Lipocalins"/>
    <property type="match status" value="1"/>
</dbReference>
<name>A0A195DCA0_9HYME</name>
<dbReference type="Gene3D" id="2.40.128.20">
    <property type="match status" value="1"/>
</dbReference>
<dbReference type="InterPro" id="IPR012674">
    <property type="entry name" value="Calycin"/>
</dbReference>
<keyword evidence="3" id="KW-1185">Reference proteome</keyword>
<evidence type="ECO:0000313" key="2">
    <source>
        <dbReference type="EMBL" id="KYN10516.1"/>
    </source>
</evidence>
<dbReference type="EMBL" id="KQ980989">
    <property type="protein sequence ID" value="KYN10516.1"/>
    <property type="molecule type" value="Genomic_DNA"/>
</dbReference>
<evidence type="ECO:0000313" key="3">
    <source>
        <dbReference type="Proteomes" id="UP000078492"/>
    </source>
</evidence>